<organism evidence="3 4">
    <name type="scientific">Spiroplasma floricola 23-6</name>
    <dbReference type="NCBI Taxonomy" id="1336749"/>
    <lineage>
        <taxon>Bacteria</taxon>
        <taxon>Bacillati</taxon>
        <taxon>Mycoplasmatota</taxon>
        <taxon>Mollicutes</taxon>
        <taxon>Entomoplasmatales</taxon>
        <taxon>Spiroplasmataceae</taxon>
        <taxon>Spiroplasma</taxon>
    </lineage>
</organism>
<feature type="compositionally biased region" description="Polar residues" evidence="2">
    <location>
        <begin position="449"/>
        <end position="459"/>
    </location>
</feature>
<feature type="compositionally biased region" description="Basic and acidic residues" evidence="2">
    <location>
        <begin position="438"/>
        <end position="448"/>
    </location>
</feature>
<feature type="region of interest" description="Disordered" evidence="2">
    <location>
        <begin position="438"/>
        <end position="472"/>
    </location>
</feature>
<feature type="region of interest" description="Disordered" evidence="2">
    <location>
        <begin position="575"/>
        <end position="598"/>
    </location>
</feature>
<evidence type="ECO:0000256" key="2">
    <source>
        <dbReference type="SAM" id="MobiDB-lite"/>
    </source>
</evidence>
<feature type="compositionally biased region" description="Basic and acidic residues" evidence="2">
    <location>
        <begin position="575"/>
        <end position="585"/>
    </location>
</feature>
<proteinExistence type="predicted"/>
<gene>
    <name evidence="3" type="ORF">SFLOR_v1c10910</name>
</gene>
<dbReference type="KEGG" id="sfz:SFLOR_v1c10910"/>
<dbReference type="AlphaFoldDB" id="A0A2K8SF85"/>
<keyword evidence="4" id="KW-1185">Reference proteome</keyword>
<evidence type="ECO:0000256" key="1">
    <source>
        <dbReference type="SAM" id="Coils"/>
    </source>
</evidence>
<reference evidence="3 4" key="1">
    <citation type="submission" date="2017-12" db="EMBL/GenBank/DDBJ databases">
        <title>Complete genome sequence of Spiroplasma floricola 23-6 (ATCC 29989).</title>
        <authorList>
            <person name="Tsai Y.-M."/>
            <person name="Wu P.-S."/>
            <person name="Lo W.-S."/>
            <person name="Kuo C.-H."/>
        </authorList>
    </citation>
    <scope>NUCLEOTIDE SEQUENCE [LARGE SCALE GENOMIC DNA]</scope>
    <source>
        <strain evidence="3 4">23-6</strain>
    </source>
</reference>
<sequence>MYVNPFERMKKKHEEEEKKRIEIEREKEKYARLGAQMGFTDERAVVPSFIKTIIGEERKTPVPNNNNNYNNSYEDSNNLYSESRYTSHNQNNNLDNQNRRVYPFNEIPSPTPMFDYSESQEQISSHENQINSNRGYGNEFLNHNQNNSSQNYNYNRPLVNEEYNLEDELLLQKSFDEKFDQFFEGEKTLYANNKIISSKDYRIKEANGELDTKNILLINHPELVEEDKFKNLITIDLEKAIHYSYPCLFILKKFINNLPSNISLDDKKVLWERTSLFLAATEWGKTDSELNYIVEELNLIGDPFNMFLDEFKDLFNSYNFNEQIKLILINSRDLELNKILYINDFVLNFLIKIPGVSCKLNINLNTFDNSLINELSKVYDYIIFDHTSNLEKKLVQTNRNNSSTYNQNSQQQNNYNQSHNSELRKVREDIFNWQEEAQRRAHMQETENRNNNSVSNSYGQIREENQDSGIDSKLRINMEKVLESRKQEIIEQQKREEQILINKKRESEFNPSIISKKDVILNPFANPFANDRNSNMSNNEENFNSRYVNQSQQNLNNIGSSLINRAPINIEESMRRKQENQRDNKIISVPNNWDRFKN</sequence>
<feature type="region of interest" description="Disordered" evidence="2">
    <location>
        <begin position="58"/>
        <end position="97"/>
    </location>
</feature>
<name>A0A2K8SF85_9MOLU</name>
<dbReference type="Proteomes" id="UP000231823">
    <property type="component" value="Chromosome"/>
</dbReference>
<accession>A0A2K8SF85</accession>
<dbReference type="OrthoDB" id="390229at2"/>
<evidence type="ECO:0000313" key="4">
    <source>
        <dbReference type="Proteomes" id="UP000231823"/>
    </source>
</evidence>
<feature type="compositionally biased region" description="Low complexity" evidence="2">
    <location>
        <begin position="64"/>
        <end position="96"/>
    </location>
</feature>
<feature type="compositionally biased region" description="Basic and acidic residues" evidence="2">
    <location>
        <begin position="461"/>
        <end position="472"/>
    </location>
</feature>
<protein>
    <submittedName>
        <fullName evidence="3">Uncharacterized protein</fullName>
    </submittedName>
</protein>
<keyword evidence="1" id="KW-0175">Coiled coil</keyword>
<dbReference type="EMBL" id="CP025057">
    <property type="protein sequence ID" value="AUB32137.1"/>
    <property type="molecule type" value="Genomic_DNA"/>
</dbReference>
<evidence type="ECO:0000313" key="3">
    <source>
        <dbReference type="EMBL" id="AUB32137.1"/>
    </source>
</evidence>
<feature type="coiled-coil region" evidence="1">
    <location>
        <begin position="6"/>
        <end position="33"/>
    </location>
</feature>
<dbReference type="RefSeq" id="WP_100917083.1">
    <property type="nucleotide sequence ID" value="NZ_CP025057.1"/>
</dbReference>